<keyword evidence="1" id="KW-1133">Transmembrane helix</keyword>
<dbReference type="Pfam" id="PF11127">
    <property type="entry name" value="YgaP-like_TM"/>
    <property type="match status" value="1"/>
</dbReference>
<dbReference type="OrthoDB" id="9804804at2"/>
<dbReference type="STRING" id="686796.SAMN04488104_102940"/>
<sequence length="70" mass="7303">MKINMGSTDRAIRLLVAAVLVGGYFSGIIVGTLGIVALIVAAVFTLTTLVGFCPLYTILGINTCSRSAKR</sequence>
<evidence type="ECO:0000313" key="3">
    <source>
        <dbReference type="EMBL" id="SDD42697.1"/>
    </source>
</evidence>
<proteinExistence type="predicted"/>
<dbReference type="Proteomes" id="UP000199060">
    <property type="component" value="Unassembled WGS sequence"/>
</dbReference>
<feature type="domain" description="Inner membrane protein YgaP-like transmembrane" evidence="2">
    <location>
        <begin position="1"/>
        <end position="66"/>
    </location>
</feature>
<evidence type="ECO:0000256" key="1">
    <source>
        <dbReference type="SAM" id="Phobius"/>
    </source>
</evidence>
<keyword evidence="4" id="KW-1185">Reference proteome</keyword>
<dbReference type="AlphaFoldDB" id="A0A1G6UQ61"/>
<keyword evidence="1" id="KW-0472">Membrane</keyword>
<feature type="transmembrane region" description="Helical" evidence="1">
    <location>
        <begin position="12"/>
        <end position="29"/>
    </location>
</feature>
<reference evidence="4" key="1">
    <citation type="submission" date="2016-10" db="EMBL/GenBank/DDBJ databases">
        <authorList>
            <person name="Varghese N."/>
            <person name="Submissions S."/>
        </authorList>
    </citation>
    <scope>NUCLEOTIDE SEQUENCE [LARGE SCALE GENOMIC DNA]</scope>
    <source>
        <strain evidence="4">DSM 23095</strain>
    </source>
</reference>
<dbReference type="EMBL" id="FNAC01000029">
    <property type="protein sequence ID" value="SDD42697.1"/>
    <property type="molecule type" value="Genomic_DNA"/>
</dbReference>
<evidence type="ECO:0000259" key="2">
    <source>
        <dbReference type="Pfam" id="PF11127"/>
    </source>
</evidence>
<feature type="transmembrane region" description="Helical" evidence="1">
    <location>
        <begin position="35"/>
        <end position="61"/>
    </location>
</feature>
<keyword evidence="1" id="KW-0812">Transmembrane</keyword>
<accession>A0A1G6UQ61</accession>
<organism evidence="3 4">
    <name type="scientific">Algoriphagus faecimaris</name>
    <dbReference type="NCBI Taxonomy" id="686796"/>
    <lineage>
        <taxon>Bacteria</taxon>
        <taxon>Pseudomonadati</taxon>
        <taxon>Bacteroidota</taxon>
        <taxon>Cytophagia</taxon>
        <taxon>Cytophagales</taxon>
        <taxon>Cyclobacteriaceae</taxon>
        <taxon>Algoriphagus</taxon>
    </lineage>
</organism>
<dbReference type="InterPro" id="IPR021309">
    <property type="entry name" value="YgaP-like_TM"/>
</dbReference>
<gene>
    <name evidence="3" type="ORF">SAMN04488104_102940</name>
</gene>
<protein>
    <recommendedName>
        <fullName evidence="2">Inner membrane protein YgaP-like transmembrane domain-containing protein</fullName>
    </recommendedName>
</protein>
<evidence type="ECO:0000313" key="4">
    <source>
        <dbReference type="Proteomes" id="UP000199060"/>
    </source>
</evidence>
<name>A0A1G6UQ61_9BACT</name>
<dbReference type="RefSeq" id="WP_087940057.1">
    <property type="nucleotide sequence ID" value="NZ_FNAC01000029.1"/>
</dbReference>